<dbReference type="KEGG" id="tvi:Thivi_1765"/>
<dbReference type="NCBIfam" id="TIGR02072">
    <property type="entry name" value="BioC"/>
    <property type="match status" value="1"/>
</dbReference>
<dbReference type="SUPFAM" id="SSF53335">
    <property type="entry name" value="S-adenosyl-L-methionine-dependent methyltransferases"/>
    <property type="match status" value="1"/>
</dbReference>
<evidence type="ECO:0000313" key="11">
    <source>
        <dbReference type="Proteomes" id="UP000006062"/>
    </source>
</evidence>
<dbReference type="InterPro" id="IPR029063">
    <property type="entry name" value="SAM-dependent_MTases_sf"/>
</dbReference>
<proteinExistence type="inferred from homology"/>
<organism evidence="10 11">
    <name type="scientific">Thiocystis violascens (strain ATCC 17096 / DSM 198 / 6111)</name>
    <name type="common">Chromatium violascens</name>
    <dbReference type="NCBI Taxonomy" id="765911"/>
    <lineage>
        <taxon>Bacteria</taxon>
        <taxon>Pseudomonadati</taxon>
        <taxon>Pseudomonadota</taxon>
        <taxon>Gammaproteobacteria</taxon>
        <taxon>Chromatiales</taxon>
        <taxon>Chromatiaceae</taxon>
        <taxon>Thiocystis</taxon>
    </lineage>
</organism>
<evidence type="ECO:0000256" key="1">
    <source>
        <dbReference type="ARBA" id="ARBA00000852"/>
    </source>
</evidence>
<dbReference type="CDD" id="cd02440">
    <property type="entry name" value="AdoMet_MTases"/>
    <property type="match status" value="1"/>
</dbReference>
<comment type="similarity">
    <text evidence="8">Belongs to the methyltransferase superfamily.</text>
</comment>
<keyword evidence="11" id="KW-1185">Reference proteome</keyword>
<keyword evidence="5 8" id="KW-0808">Transferase</keyword>
<dbReference type="OrthoDB" id="9760689at2"/>
<dbReference type="PANTHER" id="PTHR13090">
    <property type="entry name" value="ARGININE-HYDROXYLASE NDUFAF5, MITOCHONDRIAL"/>
    <property type="match status" value="1"/>
</dbReference>
<dbReference type="Proteomes" id="UP000006062">
    <property type="component" value="Chromosome"/>
</dbReference>
<keyword evidence="6 8" id="KW-0949">S-adenosyl-L-methionine</keyword>
<dbReference type="Gene3D" id="3.40.50.150">
    <property type="entry name" value="Vaccinia Virus protein VP39"/>
    <property type="match status" value="1"/>
</dbReference>
<dbReference type="GO" id="GO:0009102">
    <property type="term" value="P:biotin biosynthetic process"/>
    <property type="evidence" value="ECO:0007669"/>
    <property type="project" value="UniProtKB-UniRule"/>
</dbReference>
<keyword evidence="7 8" id="KW-0093">Biotin biosynthesis</keyword>
<keyword evidence="4 8" id="KW-0489">Methyltransferase</keyword>
<dbReference type="PANTHER" id="PTHR13090:SF1">
    <property type="entry name" value="ARGININE-HYDROXYLASE NDUFAF5, MITOCHONDRIAL"/>
    <property type="match status" value="1"/>
</dbReference>
<dbReference type="InterPro" id="IPR050602">
    <property type="entry name" value="Malonyl-ACP_OMT"/>
</dbReference>
<evidence type="ECO:0000259" key="9">
    <source>
        <dbReference type="Pfam" id="PF08241"/>
    </source>
</evidence>
<evidence type="ECO:0000256" key="6">
    <source>
        <dbReference type="ARBA" id="ARBA00022691"/>
    </source>
</evidence>
<evidence type="ECO:0000256" key="2">
    <source>
        <dbReference type="ARBA" id="ARBA00004746"/>
    </source>
</evidence>
<dbReference type="EMBL" id="CP003154">
    <property type="protein sequence ID" value="AFL73739.1"/>
    <property type="molecule type" value="Genomic_DNA"/>
</dbReference>
<dbReference type="GO" id="GO:0032259">
    <property type="term" value="P:methylation"/>
    <property type="evidence" value="ECO:0007669"/>
    <property type="project" value="UniProtKB-KW"/>
</dbReference>
<dbReference type="HAMAP" id="MF_00835">
    <property type="entry name" value="BioC"/>
    <property type="match status" value="1"/>
</dbReference>
<dbReference type="RefSeq" id="WP_014778200.1">
    <property type="nucleotide sequence ID" value="NC_018012.1"/>
</dbReference>
<reference evidence="10 11" key="1">
    <citation type="submission" date="2012-06" db="EMBL/GenBank/DDBJ databases">
        <title>Complete sequence of Thiocystis violascens DSM 198.</title>
        <authorList>
            <consortium name="US DOE Joint Genome Institute"/>
            <person name="Lucas S."/>
            <person name="Han J."/>
            <person name="Lapidus A."/>
            <person name="Cheng J.-F."/>
            <person name="Goodwin L."/>
            <person name="Pitluck S."/>
            <person name="Peters L."/>
            <person name="Ovchinnikova G."/>
            <person name="Teshima H."/>
            <person name="Detter J.C."/>
            <person name="Han C."/>
            <person name="Tapia R."/>
            <person name="Land M."/>
            <person name="Hauser L."/>
            <person name="Kyrpides N."/>
            <person name="Ivanova N."/>
            <person name="Pagani I."/>
            <person name="Vogl K."/>
            <person name="Liu Z."/>
            <person name="Frigaard N.-U."/>
            <person name="Bryant D."/>
            <person name="Woyke T."/>
        </authorList>
    </citation>
    <scope>NUCLEOTIDE SEQUENCE [LARGE SCALE GENOMIC DNA]</scope>
    <source>
        <strain evidence="11">ATCC 17096 / DSM 198 / 6111</strain>
    </source>
</reference>
<feature type="domain" description="Methyltransferase type 11" evidence="9">
    <location>
        <begin position="47"/>
        <end position="142"/>
    </location>
</feature>
<dbReference type="Pfam" id="PF08241">
    <property type="entry name" value="Methyltransf_11"/>
    <property type="match status" value="1"/>
</dbReference>
<gene>
    <name evidence="8" type="primary">bioC</name>
    <name evidence="10" type="ordered locus">Thivi_1765</name>
</gene>
<comment type="catalytic activity">
    <reaction evidence="1 8">
        <text>malonyl-[ACP] + S-adenosyl-L-methionine = malonyl-[ACP] methyl ester + S-adenosyl-L-homocysteine</text>
        <dbReference type="Rhea" id="RHEA:17105"/>
        <dbReference type="Rhea" id="RHEA-COMP:9623"/>
        <dbReference type="Rhea" id="RHEA-COMP:9954"/>
        <dbReference type="ChEBI" id="CHEBI:57856"/>
        <dbReference type="ChEBI" id="CHEBI:59789"/>
        <dbReference type="ChEBI" id="CHEBI:78449"/>
        <dbReference type="ChEBI" id="CHEBI:78845"/>
        <dbReference type="EC" id="2.1.1.197"/>
    </reaction>
</comment>
<protein>
    <recommendedName>
        <fullName evidence="3 8">Malonyl-[acyl-carrier protein] O-methyltransferase</fullName>
        <shortName evidence="8">Malonyl-ACP O-methyltransferase</shortName>
        <ecNumber evidence="3 8">2.1.1.197</ecNumber>
    </recommendedName>
    <alternativeName>
        <fullName evidence="8">Biotin synthesis protein BioC</fullName>
    </alternativeName>
</protein>
<accession>I3Y9S1</accession>
<dbReference type="GO" id="GO:0008757">
    <property type="term" value="F:S-adenosylmethionine-dependent methyltransferase activity"/>
    <property type="evidence" value="ECO:0007669"/>
    <property type="project" value="InterPro"/>
</dbReference>
<dbReference type="HOGENOM" id="CLU_046586_2_2_6"/>
<dbReference type="UniPathway" id="UPA00078"/>
<dbReference type="eggNOG" id="COG2226">
    <property type="taxonomic scope" value="Bacteria"/>
</dbReference>
<dbReference type="EC" id="2.1.1.197" evidence="3 8"/>
<dbReference type="GO" id="GO:0102130">
    <property type="term" value="F:malonyl-CoA methyltransferase activity"/>
    <property type="evidence" value="ECO:0007669"/>
    <property type="project" value="UniProtKB-EC"/>
</dbReference>
<evidence type="ECO:0000256" key="8">
    <source>
        <dbReference type="HAMAP-Rule" id="MF_00835"/>
    </source>
</evidence>
<dbReference type="GO" id="GO:0010340">
    <property type="term" value="F:carboxyl-O-methyltransferase activity"/>
    <property type="evidence" value="ECO:0007669"/>
    <property type="project" value="UniProtKB-UniRule"/>
</dbReference>
<dbReference type="STRING" id="765911.Thivi_1765"/>
<evidence type="ECO:0000256" key="4">
    <source>
        <dbReference type="ARBA" id="ARBA00022603"/>
    </source>
</evidence>
<comment type="pathway">
    <text evidence="2 8">Cofactor biosynthesis; biotin biosynthesis.</text>
</comment>
<name>I3Y9S1_THIV6</name>
<comment type="function">
    <text evidence="8">Converts the free carboxyl group of a malonyl-thioester to its methyl ester by transfer of a methyl group from S-adenosyl-L-methionine (SAM). It allows to synthesize pimeloyl-ACP via the fatty acid synthetic pathway.</text>
</comment>
<evidence type="ECO:0000256" key="7">
    <source>
        <dbReference type="ARBA" id="ARBA00022756"/>
    </source>
</evidence>
<evidence type="ECO:0000256" key="3">
    <source>
        <dbReference type="ARBA" id="ARBA00012327"/>
    </source>
</evidence>
<sequence>MIDKERARRGFERAATHYDRVAVLQREIADRLLERLDYVRLEPQRILDLGAGTGYAVGALHRRYRRARVIALDFAHGMLLQARKRGGWLRRPWCVCADAEALPLADGAVDLIVSNATLQWCDLERAFDECLRVLRPGGLFMFTTFGPDTLKELRQAWSEVDGDSHVSPFLDMHDIGDALVRARFADPVMDVERLTLTYTHARDLMRDLKLLGAHNATHERPRTLTGRARLAAVERAYENYRDAGRLPASYEVVYGHAWVPEQKPGAGGITIPLSAIGGRGRSGGRI</sequence>
<evidence type="ECO:0000256" key="5">
    <source>
        <dbReference type="ARBA" id="ARBA00022679"/>
    </source>
</evidence>
<evidence type="ECO:0000313" key="10">
    <source>
        <dbReference type="EMBL" id="AFL73739.1"/>
    </source>
</evidence>
<dbReference type="InterPro" id="IPR011814">
    <property type="entry name" value="BioC"/>
</dbReference>
<dbReference type="AlphaFoldDB" id="I3Y9S1"/>
<dbReference type="InterPro" id="IPR013216">
    <property type="entry name" value="Methyltransf_11"/>
</dbReference>